<sequence length="582" mass="63783">MYRVLTLILISVSSVWAQDAITIPELREHVTYLASDSMKGRMPGTPETRQAAAYIAEAFKKAGLQPMGEEGFQYFDVITSVRLADGNFFKIGDNTFKIKEDYIPLSFSANGLVEAEVVFAGFGFHIESDSLKWDDFGAADVKGKWVLILMGDPENDPHGGRFYKDSKLRRKALLASDAGAAGVIFVAGPQFDETDKLMALHYDQSSSGSTIPVLQVKREVANILLKDKTVAGLEKSLIEKMAPVSYNTGQVAKVQTALEQVKVKTQNVVALLKGTTYPDEYVVIGAHYDHLGYGGWGSGSRKPDLHEIHNGADDNASGTASLMELAGYFGTSPHKPKRSILFMAFGAEEMGLLGSKYFTSHPLIDLKKIRLMINMDMVGRLNPHSKTLTVGGTGTAKGLEDTLKKLAAHRSFKFKASPEGFGPSDHASFYVKDIPVLFLFTGSHDDYHTPTDDVEKINFDGMKAINDFATDIIALEANSDEPVVFTEAGPKEEQRVARFKVTLGVIPDYASEAKGLKLDGVREGGVAFKGGIKKGDIIVGMDHKPINNIYDYMNRLADFKVGQEVDVEVIRDGKHMHFTVTF</sequence>
<dbReference type="Pfam" id="PF04389">
    <property type="entry name" value="Peptidase_M28"/>
    <property type="match status" value="1"/>
</dbReference>
<dbReference type="Gene3D" id="3.40.630.10">
    <property type="entry name" value="Zn peptidases"/>
    <property type="match status" value="2"/>
</dbReference>
<evidence type="ECO:0000256" key="1">
    <source>
        <dbReference type="SAM" id="SignalP"/>
    </source>
</evidence>
<dbReference type="Pfam" id="PF02225">
    <property type="entry name" value="PA"/>
    <property type="match status" value="1"/>
</dbReference>
<feature type="signal peptide" evidence="1">
    <location>
        <begin position="1"/>
        <end position="17"/>
    </location>
</feature>
<dbReference type="GO" id="GO:0006508">
    <property type="term" value="P:proteolysis"/>
    <property type="evidence" value="ECO:0007669"/>
    <property type="project" value="InterPro"/>
</dbReference>
<evidence type="ECO:0000313" key="3">
    <source>
        <dbReference type="EMBL" id="HED10316.1"/>
    </source>
</evidence>
<name>A0A7V1LLQ7_CALAY</name>
<dbReference type="Pfam" id="PF13180">
    <property type="entry name" value="PDZ_2"/>
    <property type="match status" value="1"/>
</dbReference>
<dbReference type="PANTHER" id="PTHR12147">
    <property type="entry name" value="METALLOPEPTIDASE M28 FAMILY MEMBER"/>
    <property type="match status" value="1"/>
</dbReference>
<dbReference type="InterPro" id="IPR036034">
    <property type="entry name" value="PDZ_sf"/>
</dbReference>
<dbReference type="EMBL" id="DRLD01000178">
    <property type="protein sequence ID" value="HED10316.1"/>
    <property type="molecule type" value="Genomic_DNA"/>
</dbReference>
<protein>
    <submittedName>
        <fullName evidence="3">M28 family peptidase</fullName>
    </submittedName>
</protein>
<dbReference type="SUPFAM" id="SSF50156">
    <property type="entry name" value="PDZ domain-like"/>
    <property type="match status" value="1"/>
</dbReference>
<dbReference type="Gene3D" id="3.50.30.30">
    <property type="match status" value="1"/>
</dbReference>
<dbReference type="InterPro" id="IPR046450">
    <property type="entry name" value="PA_dom_sf"/>
</dbReference>
<keyword evidence="1" id="KW-0732">Signal</keyword>
<proteinExistence type="predicted"/>
<organism evidence="3">
    <name type="scientific">Caldithrix abyssi</name>
    <dbReference type="NCBI Taxonomy" id="187145"/>
    <lineage>
        <taxon>Bacteria</taxon>
        <taxon>Pseudomonadati</taxon>
        <taxon>Calditrichota</taxon>
        <taxon>Calditrichia</taxon>
        <taxon>Calditrichales</taxon>
        <taxon>Calditrichaceae</taxon>
        <taxon>Caldithrix</taxon>
    </lineage>
</organism>
<dbReference type="SUPFAM" id="SSF53187">
    <property type="entry name" value="Zn-dependent exopeptidases"/>
    <property type="match status" value="1"/>
</dbReference>
<dbReference type="InterPro" id="IPR003137">
    <property type="entry name" value="PA_domain"/>
</dbReference>
<dbReference type="InterPro" id="IPR045175">
    <property type="entry name" value="M28_fam"/>
</dbReference>
<accession>A0A7V1LLQ7</accession>
<reference evidence="3" key="1">
    <citation type="journal article" date="2020" name="mSystems">
        <title>Genome- and Community-Level Interaction Insights into Carbon Utilization and Element Cycling Functions of Hydrothermarchaeota in Hydrothermal Sediment.</title>
        <authorList>
            <person name="Zhou Z."/>
            <person name="Liu Y."/>
            <person name="Xu W."/>
            <person name="Pan J."/>
            <person name="Luo Z.H."/>
            <person name="Li M."/>
        </authorList>
    </citation>
    <scope>NUCLEOTIDE SEQUENCE [LARGE SCALE GENOMIC DNA]</scope>
    <source>
        <strain evidence="3">HyVt-456</strain>
    </source>
</reference>
<feature type="chain" id="PRO_5030819181" evidence="1">
    <location>
        <begin position="18"/>
        <end position="582"/>
    </location>
</feature>
<dbReference type="PANTHER" id="PTHR12147:SF26">
    <property type="entry name" value="PEPTIDASE M28 DOMAIN-CONTAINING PROTEIN"/>
    <property type="match status" value="1"/>
</dbReference>
<dbReference type="Gene3D" id="2.30.42.10">
    <property type="match status" value="1"/>
</dbReference>
<dbReference type="AlphaFoldDB" id="A0A7V1LLQ7"/>
<dbReference type="InterPro" id="IPR007484">
    <property type="entry name" value="Peptidase_M28"/>
</dbReference>
<dbReference type="InterPro" id="IPR001478">
    <property type="entry name" value="PDZ"/>
</dbReference>
<feature type="domain" description="PDZ" evidence="2">
    <location>
        <begin position="501"/>
        <end position="573"/>
    </location>
</feature>
<comment type="caution">
    <text evidence="3">The sequence shown here is derived from an EMBL/GenBank/DDBJ whole genome shotgun (WGS) entry which is preliminary data.</text>
</comment>
<dbReference type="GO" id="GO:0008235">
    <property type="term" value="F:metalloexopeptidase activity"/>
    <property type="evidence" value="ECO:0007669"/>
    <property type="project" value="InterPro"/>
</dbReference>
<dbReference type="SMART" id="SM00228">
    <property type="entry name" value="PDZ"/>
    <property type="match status" value="1"/>
</dbReference>
<gene>
    <name evidence="3" type="ORF">ENJ10_06480</name>
</gene>
<evidence type="ECO:0000259" key="2">
    <source>
        <dbReference type="SMART" id="SM00228"/>
    </source>
</evidence>
<dbReference type="Proteomes" id="UP000886005">
    <property type="component" value="Unassembled WGS sequence"/>
</dbReference>
<dbReference type="SUPFAM" id="SSF52025">
    <property type="entry name" value="PA domain"/>
    <property type="match status" value="1"/>
</dbReference>